<name>A0A2A4Z8X5_9PROT</name>
<comment type="caution">
    <text evidence="1">The sequence shown here is derived from an EMBL/GenBank/DDBJ whole genome shotgun (WGS) entry which is preliminary data.</text>
</comment>
<protein>
    <submittedName>
        <fullName evidence="1">Uncharacterized protein</fullName>
    </submittedName>
</protein>
<dbReference type="EMBL" id="NVUS01000003">
    <property type="protein sequence ID" value="PCJ02976.1"/>
    <property type="molecule type" value="Genomic_DNA"/>
</dbReference>
<evidence type="ECO:0000313" key="1">
    <source>
        <dbReference type="EMBL" id="PCJ02976.1"/>
    </source>
</evidence>
<organism evidence="1">
    <name type="scientific">OCS116 cluster bacterium</name>
    <dbReference type="NCBI Taxonomy" id="2030921"/>
    <lineage>
        <taxon>Bacteria</taxon>
        <taxon>Pseudomonadati</taxon>
        <taxon>Pseudomonadota</taxon>
        <taxon>Alphaproteobacteria</taxon>
        <taxon>OCS116 cluster</taxon>
    </lineage>
</organism>
<dbReference type="AlphaFoldDB" id="A0A2A4Z8X5"/>
<reference evidence="1" key="2">
    <citation type="journal article" date="2018" name="ISME J.">
        <title>A dynamic microbial community with high functional redundancy inhabits the cold, oxic subseafloor aquifer.</title>
        <authorList>
            <person name="Tully B.J."/>
            <person name="Wheat C.G."/>
            <person name="Glazer B.T."/>
            <person name="Huber J.A."/>
        </authorList>
    </citation>
    <scope>NUCLEOTIDE SEQUENCE</scope>
    <source>
        <strain evidence="1">NORP83</strain>
    </source>
</reference>
<reference key="1">
    <citation type="submission" date="2017-08" db="EMBL/GenBank/DDBJ databases">
        <title>A dynamic microbial community with high functional redundancy inhabits the cold, oxic subseafloor aquifer.</title>
        <authorList>
            <person name="Tully B.J."/>
            <person name="Wheat C.G."/>
            <person name="Glazer B.T."/>
            <person name="Huber J.A."/>
        </authorList>
    </citation>
    <scope>NUCLEOTIDE SEQUENCE [LARGE SCALE GENOMIC DNA]</scope>
</reference>
<sequence>MRINMSAHIIESSIANLKDTQWTLYKSTSIVGASDDEGDDSNLISSKVNSYTGAIQSIVLPVGQYILKAQYGYAVGVKIFKVEAADKQSFLNIKMILNLGALKLSSSLGNRTETIKDGVNYIIRNQETGKIIFETSDVSKTYYLNQGDYNVTARYKDIVVTEANIKILANNMNDVNVKHKVGQVNLNIDNIKDDIDDVPPTWRIVGAKNRVDKEISSTTNESILLPAGDYQLLIEWGDFTYATEFGMHPGQIIEFAVPK</sequence>
<accession>A0A2A4Z8X5</accession>
<gene>
    <name evidence="1" type="ORF">COB13_03265</name>
</gene>
<proteinExistence type="predicted"/>